<dbReference type="AlphaFoldDB" id="A0A8S4R122"/>
<feature type="non-terminal residue" evidence="2">
    <location>
        <position position="1"/>
    </location>
</feature>
<reference evidence="2" key="1">
    <citation type="submission" date="2022-03" db="EMBL/GenBank/DDBJ databases">
        <authorList>
            <person name="Lindestad O."/>
        </authorList>
    </citation>
    <scope>NUCLEOTIDE SEQUENCE</scope>
</reference>
<proteinExistence type="predicted"/>
<comment type="caution">
    <text evidence="2">The sequence shown here is derived from an EMBL/GenBank/DDBJ whole genome shotgun (WGS) entry which is preliminary data.</text>
</comment>
<dbReference type="EMBL" id="CAKXAJ010021407">
    <property type="protein sequence ID" value="CAH2226482.1"/>
    <property type="molecule type" value="Genomic_DNA"/>
</dbReference>
<name>A0A8S4R122_9NEOP</name>
<gene>
    <name evidence="2" type="primary">jg27650</name>
    <name evidence="2" type="ORF">PAEG_LOCUS7186</name>
</gene>
<organism evidence="2 3">
    <name type="scientific">Pararge aegeria aegeria</name>
    <dbReference type="NCBI Taxonomy" id="348720"/>
    <lineage>
        <taxon>Eukaryota</taxon>
        <taxon>Metazoa</taxon>
        <taxon>Ecdysozoa</taxon>
        <taxon>Arthropoda</taxon>
        <taxon>Hexapoda</taxon>
        <taxon>Insecta</taxon>
        <taxon>Pterygota</taxon>
        <taxon>Neoptera</taxon>
        <taxon>Endopterygota</taxon>
        <taxon>Lepidoptera</taxon>
        <taxon>Glossata</taxon>
        <taxon>Ditrysia</taxon>
        <taxon>Papilionoidea</taxon>
        <taxon>Nymphalidae</taxon>
        <taxon>Satyrinae</taxon>
        <taxon>Satyrini</taxon>
        <taxon>Parargina</taxon>
        <taxon>Pararge</taxon>
    </lineage>
</organism>
<accession>A0A8S4R122</accession>
<evidence type="ECO:0000313" key="3">
    <source>
        <dbReference type="Proteomes" id="UP000838756"/>
    </source>
</evidence>
<keyword evidence="3" id="KW-1185">Reference proteome</keyword>
<evidence type="ECO:0000313" key="2">
    <source>
        <dbReference type="EMBL" id="CAH2226482.1"/>
    </source>
</evidence>
<feature type="region of interest" description="Disordered" evidence="1">
    <location>
        <begin position="58"/>
        <end position="80"/>
    </location>
</feature>
<evidence type="ECO:0000256" key="1">
    <source>
        <dbReference type="SAM" id="MobiDB-lite"/>
    </source>
</evidence>
<sequence length="80" mass="9211">MQEHESLQSECPAVRSFHSRYRNVANSNVTMTNGNYTYLPAIQSIPLPQLPQPIPLPQMYQRFPMPPPQTHPHLDNFNVP</sequence>
<protein>
    <submittedName>
        <fullName evidence="2">Jg27650 protein</fullName>
    </submittedName>
</protein>
<dbReference type="Proteomes" id="UP000838756">
    <property type="component" value="Unassembled WGS sequence"/>
</dbReference>